<dbReference type="OrthoDB" id="9810297at2"/>
<dbReference type="Proteomes" id="UP000294937">
    <property type="component" value="Unassembled WGS sequence"/>
</dbReference>
<comment type="subcellular location">
    <subcellularLocation>
        <location evidence="2">Cytoplasm</location>
    </subcellularLocation>
</comment>
<dbReference type="EC" id="2.1.1.176" evidence="3"/>
<dbReference type="InterPro" id="IPR006027">
    <property type="entry name" value="NusB_RsmB_TIM44"/>
</dbReference>
<dbReference type="InterPro" id="IPR049560">
    <property type="entry name" value="MeTrfase_RsmB-F_NOP2_cat"/>
</dbReference>
<keyword evidence="5" id="KW-0698">rRNA processing</keyword>
<dbReference type="PANTHER" id="PTHR22807">
    <property type="entry name" value="NOP2 YEAST -RELATED NOL1/NOP2/FMU SUN DOMAIN-CONTAINING"/>
    <property type="match status" value="1"/>
</dbReference>
<dbReference type="CDD" id="cd02440">
    <property type="entry name" value="AdoMet_MTases"/>
    <property type="match status" value="1"/>
</dbReference>
<dbReference type="SUPFAM" id="SSF53335">
    <property type="entry name" value="S-adenosyl-L-methionine-dependent methyltransferases"/>
    <property type="match status" value="1"/>
</dbReference>
<dbReference type="Gene3D" id="3.40.50.150">
    <property type="entry name" value="Vaccinia Virus protein VP39"/>
    <property type="match status" value="1"/>
</dbReference>
<feature type="active site" description="Nucleophile" evidence="13">
    <location>
        <position position="385"/>
    </location>
</feature>
<dbReference type="SUPFAM" id="SSF48013">
    <property type="entry name" value="NusB-like"/>
    <property type="match status" value="1"/>
</dbReference>
<dbReference type="EMBL" id="SMAG01000009">
    <property type="protein sequence ID" value="TCS93075.1"/>
    <property type="molecule type" value="Genomic_DNA"/>
</dbReference>
<dbReference type="Gene3D" id="1.10.940.10">
    <property type="entry name" value="NusB-like"/>
    <property type="match status" value="1"/>
</dbReference>
<evidence type="ECO:0000256" key="7">
    <source>
        <dbReference type="ARBA" id="ARBA00022679"/>
    </source>
</evidence>
<name>A0A4R3L2F2_9BACL</name>
<dbReference type="PRINTS" id="PR02008">
    <property type="entry name" value="RCMTFAMILY"/>
</dbReference>
<evidence type="ECO:0000256" key="11">
    <source>
        <dbReference type="ARBA" id="ARBA00031088"/>
    </source>
</evidence>
<feature type="binding site" evidence="13">
    <location>
        <position position="332"/>
    </location>
    <ligand>
        <name>S-adenosyl-L-methionine</name>
        <dbReference type="ChEBI" id="CHEBI:59789"/>
    </ligand>
</feature>
<dbReference type="Pfam" id="PF01029">
    <property type="entry name" value="NusB"/>
    <property type="match status" value="1"/>
</dbReference>
<dbReference type="GO" id="GO:0006355">
    <property type="term" value="P:regulation of DNA-templated transcription"/>
    <property type="evidence" value="ECO:0007669"/>
    <property type="project" value="InterPro"/>
</dbReference>
<keyword evidence="4" id="KW-0963">Cytoplasm</keyword>
<comment type="similarity">
    <text evidence="13">Belongs to the class I-like SAM-binding methyltransferase superfamily. RsmB/NOP family.</text>
</comment>
<accession>A0A4R3L2F2</accession>
<dbReference type="NCBIfam" id="NF011494">
    <property type="entry name" value="PRK14902.1"/>
    <property type="match status" value="1"/>
</dbReference>
<dbReference type="PROSITE" id="PS51686">
    <property type="entry name" value="SAM_MT_RSMB_NOP"/>
    <property type="match status" value="1"/>
</dbReference>
<dbReference type="InterPro" id="IPR029063">
    <property type="entry name" value="SAM-dependent_MTases_sf"/>
</dbReference>
<proteinExistence type="inferred from homology"/>
<dbReference type="InterPro" id="IPR004573">
    <property type="entry name" value="rRNA_ssu_MeTfrase_B"/>
</dbReference>
<dbReference type="RefSeq" id="WP_131926155.1">
    <property type="nucleotide sequence ID" value="NZ_SMAG01000009.1"/>
</dbReference>
<evidence type="ECO:0000256" key="12">
    <source>
        <dbReference type="ARBA" id="ARBA00047283"/>
    </source>
</evidence>
<dbReference type="NCBIfam" id="TIGR00563">
    <property type="entry name" value="rsmB"/>
    <property type="match status" value="1"/>
</dbReference>
<dbReference type="Pfam" id="PF22458">
    <property type="entry name" value="RsmF-B_ferredox"/>
    <property type="match status" value="1"/>
</dbReference>
<dbReference type="Gene3D" id="3.30.70.1170">
    <property type="entry name" value="Sun protein, domain 3"/>
    <property type="match status" value="1"/>
</dbReference>
<evidence type="ECO:0000259" key="14">
    <source>
        <dbReference type="PROSITE" id="PS51686"/>
    </source>
</evidence>
<dbReference type="FunFam" id="3.40.50.150:FF:000022">
    <property type="entry name" value="Ribosomal RNA small subunit methyltransferase B"/>
    <property type="match status" value="1"/>
</dbReference>
<dbReference type="Pfam" id="PF01189">
    <property type="entry name" value="Methyltr_RsmB-F"/>
    <property type="match status" value="1"/>
</dbReference>
<comment type="caution">
    <text evidence="15">The sequence shown here is derived from an EMBL/GenBank/DDBJ whole genome shotgun (WGS) entry which is preliminary data.</text>
</comment>
<dbReference type="GO" id="GO:0003723">
    <property type="term" value="F:RNA binding"/>
    <property type="evidence" value="ECO:0007669"/>
    <property type="project" value="UniProtKB-UniRule"/>
</dbReference>
<evidence type="ECO:0000256" key="8">
    <source>
        <dbReference type="ARBA" id="ARBA00022691"/>
    </source>
</evidence>
<evidence type="ECO:0000313" key="15">
    <source>
        <dbReference type="EMBL" id="TCS93075.1"/>
    </source>
</evidence>
<sequence>MARPTAREVALDILIQIEVQQAYSNLALNQHLQQSNLDPRDKRLVTELVYGCIQRQNTLDWMILQLVKKARSLEPWVKQVLRLGLYQLAYLDKIPERAAVHETVQLTKRRGYLGVSKLVNGVLRNYLRRKHELSPPSHPRSLTQKAIAYSHPAWMIKHLEMAYGEEVARQVCEANLIPPKVCVRVNTLQMDRETFITQWNQTEEGEAIPSELVPDGVIIRKGGNPAYSRLFEQGACTIQDESSMLVGQILSPKPGMKVLDACAAPGSKTTHLAQLMNNEGVILANDIHPHKMDLIQSQVRRLGIEIVKTHSCDARQLSQRLQGEQYDAILLDAPCSGLGVIHRKPDIKWGKEVQDVQALVQVQQDILETLTTLLKPGGTLVYSTCTWEPSENCEQITRFVKDHPDFILDKTITTDLPPELQDRVIKGPGWIQILPHHFQSDGFFISRLIKKRV</sequence>
<evidence type="ECO:0000256" key="5">
    <source>
        <dbReference type="ARBA" id="ARBA00022552"/>
    </source>
</evidence>
<evidence type="ECO:0000256" key="13">
    <source>
        <dbReference type="PROSITE-ProRule" id="PRU01023"/>
    </source>
</evidence>
<dbReference type="InterPro" id="IPR035926">
    <property type="entry name" value="NusB-like_sf"/>
</dbReference>
<dbReference type="GO" id="GO:0008649">
    <property type="term" value="F:rRNA methyltransferase activity"/>
    <property type="evidence" value="ECO:0007669"/>
    <property type="project" value="InterPro"/>
</dbReference>
<dbReference type="AlphaFoldDB" id="A0A4R3L2F2"/>
<evidence type="ECO:0000256" key="1">
    <source>
        <dbReference type="ARBA" id="ARBA00002724"/>
    </source>
</evidence>
<comment type="catalytic activity">
    <reaction evidence="12">
        <text>cytidine(967) in 16S rRNA + S-adenosyl-L-methionine = 5-methylcytidine(967) in 16S rRNA + S-adenosyl-L-homocysteine + H(+)</text>
        <dbReference type="Rhea" id="RHEA:42748"/>
        <dbReference type="Rhea" id="RHEA-COMP:10219"/>
        <dbReference type="Rhea" id="RHEA-COMP:10220"/>
        <dbReference type="ChEBI" id="CHEBI:15378"/>
        <dbReference type="ChEBI" id="CHEBI:57856"/>
        <dbReference type="ChEBI" id="CHEBI:59789"/>
        <dbReference type="ChEBI" id="CHEBI:74483"/>
        <dbReference type="ChEBI" id="CHEBI:82748"/>
        <dbReference type="EC" id="2.1.1.176"/>
    </reaction>
</comment>
<reference evidence="15 16" key="1">
    <citation type="submission" date="2019-03" db="EMBL/GenBank/DDBJ databases">
        <title>Genomic Encyclopedia of Type Strains, Phase IV (KMG-IV): sequencing the most valuable type-strain genomes for metagenomic binning, comparative biology and taxonomic classification.</title>
        <authorList>
            <person name="Goeker M."/>
        </authorList>
    </citation>
    <scope>NUCLEOTIDE SEQUENCE [LARGE SCALE GENOMIC DNA]</scope>
    <source>
        <strain evidence="15 16">DSM 45707</strain>
    </source>
</reference>
<evidence type="ECO:0000256" key="6">
    <source>
        <dbReference type="ARBA" id="ARBA00022603"/>
    </source>
</evidence>
<feature type="domain" description="SAM-dependent MTase RsmB/NOP-type" evidence="14">
    <location>
        <begin position="171"/>
        <end position="451"/>
    </location>
</feature>
<keyword evidence="16" id="KW-1185">Reference proteome</keyword>
<evidence type="ECO:0000256" key="3">
    <source>
        <dbReference type="ARBA" id="ARBA00012140"/>
    </source>
</evidence>
<keyword evidence="6 13" id="KW-0489">Methyltransferase</keyword>
<dbReference type="InterPro" id="IPR054728">
    <property type="entry name" value="RsmB-like_ferredoxin"/>
</dbReference>
<dbReference type="GO" id="GO:0005737">
    <property type="term" value="C:cytoplasm"/>
    <property type="evidence" value="ECO:0007669"/>
    <property type="project" value="UniProtKB-SubCell"/>
</dbReference>
<feature type="binding site" evidence="13">
    <location>
        <position position="286"/>
    </location>
    <ligand>
        <name>S-adenosyl-L-methionine</name>
        <dbReference type="ChEBI" id="CHEBI:59789"/>
    </ligand>
</feature>
<dbReference type="InterPro" id="IPR001678">
    <property type="entry name" value="MeTrfase_RsmB-F_NOP2_dom"/>
</dbReference>
<feature type="binding site" evidence="13">
    <location>
        <begin position="262"/>
        <end position="268"/>
    </location>
    <ligand>
        <name>S-adenosyl-L-methionine</name>
        <dbReference type="ChEBI" id="CHEBI:59789"/>
    </ligand>
</feature>
<keyword evidence="7 13" id="KW-0808">Transferase</keyword>
<protein>
    <recommendedName>
        <fullName evidence="3">16S rRNA (cytosine(967)-C(5))-methyltransferase</fullName>
        <ecNumber evidence="3">2.1.1.176</ecNumber>
    </recommendedName>
    <alternativeName>
        <fullName evidence="10">16S rRNA m5C967 methyltransferase</fullName>
    </alternativeName>
    <alternativeName>
        <fullName evidence="11">rRNA (cytosine-C(5)-)-methyltransferase RsmB</fullName>
    </alternativeName>
</protein>
<evidence type="ECO:0000256" key="9">
    <source>
        <dbReference type="ARBA" id="ARBA00022884"/>
    </source>
</evidence>
<evidence type="ECO:0000256" key="10">
    <source>
        <dbReference type="ARBA" id="ARBA00030399"/>
    </source>
</evidence>
<organism evidence="15 16">
    <name type="scientific">Hazenella coriacea</name>
    <dbReference type="NCBI Taxonomy" id="1179467"/>
    <lineage>
        <taxon>Bacteria</taxon>
        <taxon>Bacillati</taxon>
        <taxon>Bacillota</taxon>
        <taxon>Bacilli</taxon>
        <taxon>Bacillales</taxon>
        <taxon>Thermoactinomycetaceae</taxon>
        <taxon>Hazenella</taxon>
    </lineage>
</organism>
<keyword evidence="8 13" id="KW-0949">S-adenosyl-L-methionine</keyword>
<dbReference type="FunFam" id="1.10.940.10:FF:000006">
    <property type="entry name" value="16S rRNA (Cytosine(967)-C(5))-methyltransferase RsmB"/>
    <property type="match status" value="1"/>
</dbReference>
<evidence type="ECO:0000256" key="4">
    <source>
        <dbReference type="ARBA" id="ARBA00022490"/>
    </source>
</evidence>
<dbReference type="PANTHER" id="PTHR22807:SF53">
    <property type="entry name" value="RIBOSOMAL RNA SMALL SUBUNIT METHYLTRANSFERASE B-RELATED"/>
    <property type="match status" value="1"/>
</dbReference>
<feature type="binding site" evidence="13">
    <location>
        <position position="313"/>
    </location>
    <ligand>
        <name>S-adenosyl-L-methionine</name>
        <dbReference type="ChEBI" id="CHEBI:59789"/>
    </ligand>
</feature>
<dbReference type="InterPro" id="IPR023267">
    <property type="entry name" value="RCMT"/>
</dbReference>
<evidence type="ECO:0000256" key="2">
    <source>
        <dbReference type="ARBA" id="ARBA00004496"/>
    </source>
</evidence>
<evidence type="ECO:0000313" key="16">
    <source>
        <dbReference type="Proteomes" id="UP000294937"/>
    </source>
</evidence>
<keyword evidence="9 13" id="KW-0694">RNA-binding</keyword>
<gene>
    <name evidence="15" type="ORF">EDD58_10916</name>
</gene>
<comment type="function">
    <text evidence="1">Specifically methylates the cytosine at position 967 (m5C967) of 16S rRNA.</text>
</comment>